<comment type="caution">
    <text evidence="3">The sequence shown here is derived from an EMBL/GenBank/DDBJ whole genome shotgun (WGS) entry which is preliminary data.</text>
</comment>
<dbReference type="EMBL" id="JBHSLW010000060">
    <property type="protein sequence ID" value="MFC5423071.1"/>
    <property type="molecule type" value="Genomic_DNA"/>
</dbReference>
<feature type="domain" description="ExoI C-terminal" evidence="2">
    <location>
        <begin position="336"/>
        <end position="461"/>
    </location>
</feature>
<organism evidence="3 4">
    <name type="scientific">Bosea eneae</name>
    <dbReference type="NCBI Taxonomy" id="151454"/>
    <lineage>
        <taxon>Bacteria</taxon>
        <taxon>Pseudomonadati</taxon>
        <taxon>Pseudomonadota</taxon>
        <taxon>Alphaproteobacteria</taxon>
        <taxon>Hyphomicrobiales</taxon>
        <taxon>Boseaceae</taxon>
        <taxon>Bosea</taxon>
    </lineage>
</organism>
<dbReference type="SMART" id="SM00479">
    <property type="entry name" value="EXOIII"/>
    <property type="match status" value="1"/>
</dbReference>
<name>A0ABW0IZN8_9HYPH</name>
<dbReference type="PROSITE" id="PS51785">
    <property type="entry name" value="EXOI_C"/>
    <property type="match status" value="1"/>
</dbReference>
<reference evidence="4" key="1">
    <citation type="journal article" date="2019" name="Int. J. Syst. Evol. Microbiol.">
        <title>The Global Catalogue of Microorganisms (GCM) 10K type strain sequencing project: providing services to taxonomists for standard genome sequencing and annotation.</title>
        <authorList>
            <consortium name="The Broad Institute Genomics Platform"/>
            <consortium name="The Broad Institute Genome Sequencing Center for Infectious Disease"/>
            <person name="Wu L."/>
            <person name="Ma J."/>
        </authorList>
    </citation>
    <scope>NUCLEOTIDE SEQUENCE [LARGE SCALE GENOMIC DNA]</scope>
    <source>
        <strain evidence="4">NCAIM B.01391</strain>
    </source>
</reference>
<protein>
    <submittedName>
        <fullName evidence="3">Uncharacterized protein</fullName>
    </submittedName>
</protein>
<dbReference type="RefSeq" id="WP_377801265.1">
    <property type="nucleotide sequence ID" value="NZ_JBHSLW010000060.1"/>
</dbReference>
<proteinExistence type="predicted"/>
<dbReference type="PROSITE" id="PS51784">
    <property type="entry name" value="EXOI_SH3"/>
    <property type="match status" value="1"/>
</dbReference>
<evidence type="ECO:0000313" key="3">
    <source>
        <dbReference type="EMBL" id="MFC5423071.1"/>
    </source>
</evidence>
<accession>A0ABW0IZN8</accession>
<evidence type="ECO:0000313" key="4">
    <source>
        <dbReference type="Proteomes" id="UP001596053"/>
    </source>
</evidence>
<dbReference type="InterPro" id="IPR013520">
    <property type="entry name" value="Ribonucl_H"/>
</dbReference>
<dbReference type="InterPro" id="IPR036397">
    <property type="entry name" value="RNaseH_sf"/>
</dbReference>
<dbReference type="Proteomes" id="UP001596053">
    <property type="component" value="Unassembled WGS sequence"/>
</dbReference>
<evidence type="ECO:0000259" key="2">
    <source>
        <dbReference type="PROSITE" id="PS51785"/>
    </source>
</evidence>
<dbReference type="Gene3D" id="3.30.420.10">
    <property type="entry name" value="Ribonuclease H-like superfamily/Ribonuclease H"/>
    <property type="match status" value="1"/>
</dbReference>
<keyword evidence="4" id="KW-1185">Reference proteome</keyword>
<dbReference type="SUPFAM" id="SSF53098">
    <property type="entry name" value="Ribonuclease H-like"/>
    <property type="match status" value="1"/>
</dbReference>
<dbReference type="Gene3D" id="3.30.1520.20">
    <property type="entry name" value="Exonuclease ExoI, domain 2"/>
    <property type="match status" value="1"/>
</dbReference>
<evidence type="ECO:0000259" key="1">
    <source>
        <dbReference type="PROSITE" id="PS51784"/>
    </source>
</evidence>
<sequence>MNFLVYDFEASGLAVAWDVPLQAAFVETDGDLRPLRQTVLRARLPAHVVPAPEALLITGLDPDRIEAAPLSQLELMRAIASILDAASPTTILGYSNLKYDDELQRHIAFRTLHPPYATSMPGFQRADVLIMLRAVAMLAPDAITIPVTPHGKPTMQLGPVCRANGIAFAEADAHDALNDVHATIALFRLLRERAPAVITAMMTNAHKSGPAGLLAGPGPVGLGLFNRMMPAGGIMPVPGNASSWAVADLTVDPAYLDATPEQLGELLFARGERPIRLVKTNAQPILLPWEMVAPDAQGEIPSAGHCQARLARIRGHARFRDNLAIALSGRFTGKEPSPWPDAALYSGGFISREDAITSRRWHEVAWDQRVRLGRELLGDVRLKAFANRWAWLESPEELSVAEREKGAAWFAHRLDTLEDVPWLTRPAALQRIAALKAVAGPAEPDRLRQLDAIQRWIAGRGRTFSQAA</sequence>
<dbReference type="InterPro" id="IPR034747">
    <property type="entry name" value="EXOI_SH3"/>
</dbReference>
<dbReference type="InterPro" id="IPR012337">
    <property type="entry name" value="RNaseH-like_sf"/>
</dbReference>
<dbReference type="InterPro" id="IPR058561">
    <property type="entry name" value="Exonuc_1_C"/>
</dbReference>
<dbReference type="InterPro" id="IPR038649">
    <property type="entry name" value="EXOI_SH3_sf"/>
</dbReference>
<feature type="domain" description="ExoI SH3-like" evidence="1">
    <location>
        <begin position="183"/>
        <end position="331"/>
    </location>
</feature>
<gene>
    <name evidence="3" type="ORF">ACFPOB_26325</name>
</gene>